<dbReference type="Proteomes" id="UP000219338">
    <property type="component" value="Unassembled WGS sequence"/>
</dbReference>
<dbReference type="EMBL" id="FUEG01000001">
    <property type="protein sequence ID" value="SJK98707.1"/>
    <property type="molecule type" value="Genomic_DNA"/>
</dbReference>
<protein>
    <recommendedName>
        <fullName evidence="4">MARVEL domain-containing protein</fullName>
    </recommendedName>
</protein>
<keyword evidence="1" id="KW-0812">Transmembrane</keyword>
<sequence length="163" mass="18112">MPNTFAIHRVLAYAWLWTVAVILLGLTAYRVHVTEGYEDSFYEPIIVELIVSACLAIIWAPIAGCLVLRNHTASKTSPQFLSEMVGNFVLWVMWLAGAVDTTNRIIPGKNWCGPGKECRILTAILAFSWIGWSFLTIIGTMGLMYYAYQSGQPAPIREKPSSA</sequence>
<feature type="transmembrane region" description="Helical" evidence="1">
    <location>
        <begin position="45"/>
        <end position="68"/>
    </location>
</feature>
<organism evidence="2 3">
    <name type="scientific">Armillaria ostoyae</name>
    <name type="common">Armillaria root rot fungus</name>
    <dbReference type="NCBI Taxonomy" id="47428"/>
    <lineage>
        <taxon>Eukaryota</taxon>
        <taxon>Fungi</taxon>
        <taxon>Dikarya</taxon>
        <taxon>Basidiomycota</taxon>
        <taxon>Agaricomycotina</taxon>
        <taxon>Agaricomycetes</taxon>
        <taxon>Agaricomycetidae</taxon>
        <taxon>Agaricales</taxon>
        <taxon>Marasmiineae</taxon>
        <taxon>Physalacriaceae</taxon>
        <taxon>Armillaria</taxon>
    </lineage>
</organism>
<evidence type="ECO:0000313" key="3">
    <source>
        <dbReference type="Proteomes" id="UP000219338"/>
    </source>
</evidence>
<feature type="transmembrane region" description="Helical" evidence="1">
    <location>
        <begin position="12"/>
        <end position="33"/>
    </location>
</feature>
<keyword evidence="1" id="KW-1133">Transmembrane helix</keyword>
<evidence type="ECO:0000313" key="2">
    <source>
        <dbReference type="EMBL" id="SJK98707.1"/>
    </source>
</evidence>
<evidence type="ECO:0008006" key="4">
    <source>
        <dbReference type="Google" id="ProtNLM"/>
    </source>
</evidence>
<dbReference type="OMA" id="LMYYAYQ"/>
<reference evidence="3" key="1">
    <citation type="journal article" date="2017" name="Nat. Ecol. Evol.">
        <title>Genome expansion and lineage-specific genetic innovations in the forest pathogenic fungi Armillaria.</title>
        <authorList>
            <person name="Sipos G."/>
            <person name="Prasanna A.N."/>
            <person name="Walter M.C."/>
            <person name="O'Connor E."/>
            <person name="Balint B."/>
            <person name="Krizsan K."/>
            <person name="Kiss B."/>
            <person name="Hess J."/>
            <person name="Varga T."/>
            <person name="Slot J."/>
            <person name="Riley R."/>
            <person name="Boka B."/>
            <person name="Rigling D."/>
            <person name="Barry K."/>
            <person name="Lee J."/>
            <person name="Mihaltcheva S."/>
            <person name="LaButti K."/>
            <person name="Lipzen A."/>
            <person name="Waldron R."/>
            <person name="Moloney N.M."/>
            <person name="Sperisen C."/>
            <person name="Kredics L."/>
            <person name="Vagvoelgyi C."/>
            <person name="Patrignani A."/>
            <person name="Fitzpatrick D."/>
            <person name="Nagy I."/>
            <person name="Doyle S."/>
            <person name="Anderson J.B."/>
            <person name="Grigoriev I.V."/>
            <person name="Gueldener U."/>
            <person name="Muensterkoetter M."/>
            <person name="Nagy L.G."/>
        </authorList>
    </citation>
    <scope>NUCLEOTIDE SEQUENCE [LARGE SCALE GENOMIC DNA]</scope>
    <source>
        <strain evidence="3">C18/9</strain>
    </source>
</reference>
<keyword evidence="1" id="KW-0472">Membrane</keyword>
<evidence type="ECO:0000256" key="1">
    <source>
        <dbReference type="SAM" id="Phobius"/>
    </source>
</evidence>
<dbReference type="AlphaFoldDB" id="A0A284QQG6"/>
<dbReference type="OrthoDB" id="3227739at2759"/>
<proteinExistence type="predicted"/>
<feature type="transmembrane region" description="Helical" evidence="1">
    <location>
        <begin position="119"/>
        <end position="148"/>
    </location>
</feature>
<gene>
    <name evidence="2" type="ORF">ARMOST_01976</name>
</gene>
<dbReference type="STRING" id="47428.A0A284QQG6"/>
<name>A0A284QQG6_ARMOS</name>
<accession>A0A284QQG6</accession>
<keyword evidence="3" id="KW-1185">Reference proteome</keyword>